<proteinExistence type="predicted"/>
<protein>
    <recommendedName>
        <fullName evidence="3">Group-specific protein</fullName>
    </recommendedName>
</protein>
<dbReference type="AlphaFoldDB" id="A0A940SWF1"/>
<comment type="caution">
    <text evidence="1">The sequence shown here is derived from an EMBL/GenBank/DDBJ whole genome shotgun (WGS) entry which is preliminary data.</text>
</comment>
<dbReference type="Proteomes" id="UP000674938">
    <property type="component" value="Unassembled WGS sequence"/>
</dbReference>
<gene>
    <name evidence="1" type="ORF">I6N95_18090</name>
</gene>
<accession>A0A940SWF1</accession>
<sequence length="140" mass="15902">MLKKFYVSSRFANVERVRKVSTKLIKIGCIQTYDWTKIESVTSIKQLEKIGNEEFQGIQKANFLVLLTPAGKSSYIEMGIALASNVRVYVHSFDDTLLSLEETSSFYQLANVRVVVGDLDFLVDYIVQDQRNSSTFETEG</sequence>
<evidence type="ECO:0000313" key="1">
    <source>
        <dbReference type="EMBL" id="MBP1042929.1"/>
    </source>
</evidence>
<evidence type="ECO:0008006" key="3">
    <source>
        <dbReference type="Google" id="ProtNLM"/>
    </source>
</evidence>
<dbReference type="EMBL" id="JAEEGA010000013">
    <property type="protein sequence ID" value="MBP1042929.1"/>
    <property type="molecule type" value="Genomic_DNA"/>
</dbReference>
<reference evidence="1" key="1">
    <citation type="submission" date="2020-12" db="EMBL/GenBank/DDBJ databases">
        <title>Vagococcus allomyrinae sp. nov. and Enterococcus lavae sp. nov., isolated from the larvae of Allomyrina dichotoma.</title>
        <authorList>
            <person name="Lee S.D."/>
        </authorList>
    </citation>
    <scope>NUCLEOTIDE SEQUENCE</scope>
    <source>
        <strain evidence="1">BWB3-3</strain>
    </source>
</reference>
<organism evidence="1 2">
    <name type="scientific">Vagococcus allomyrinae</name>
    <dbReference type="NCBI Taxonomy" id="2794353"/>
    <lineage>
        <taxon>Bacteria</taxon>
        <taxon>Bacillati</taxon>
        <taxon>Bacillota</taxon>
        <taxon>Bacilli</taxon>
        <taxon>Lactobacillales</taxon>
        <taxon>Enterococcaceae</taxon>
        <taxon>Vagococcus</taxon>
    </lineage>
</organism>
<name>A0A940SWF1_9ENTE</name>
<evidence type="ECO:0000313" key="2">
    <source>
        <dbReference type="Proteomes" id="UP000674938"/>
    </source>
</evidence>
<dbReference type="RefSeq" id="WP_209530648.1">
    <property type="nucleotide sequence ID" value="NZ_JAEEGA010000013.1"/>
</dbReference>
<keyword evidence="2" id="KW-1185">Reference proteome</keyword>